<feature type="compositionally biased region" description="Low complexity" evidence="11">
    <location>
        <begin position="314"/>
        <end position="348"/>
    </location>
</feature>
<dbReference type="GO" id="GO:0000981">
    <property type="term" value="F:DNA-binding transcription factor activity, RNA polymerase II-specific"/>
    <property type="evidence" value="ECO:0007669"/>
    <property type="project" value="InterPro"/>
</dbReference>
<evidence type="ECO:0000256" key="4">
    <source>
        <dbReference type="ARBA" id="ARBA00023015"/>
    </source>
</evidence>
<dbReference type="FunFam" id="1.10.10.60:FF:000450">
    <property type="entry name" value="Homeobox protein notochord"/>
    <property type="match status" value="1"/>
</dbReference>
<evidence type="ECO:0000256" key="9">
    <source>
        <dbReference type="PROSITE-ProRule" id="PRU00108"/>
    </source>
</evidence>
<protein>
    <submittedName>
        <fullName evidence="13">Homeobox protein not2</fullName>
    </submittedName>
</protein>
<evidence type="ECO:0000259" key="12">
    <source>
        <dbReference type="PROSITE" id="PS50071"/>
    </source>
</evidence>
<evidence type="ECO:0000256" key="5">
    <source>
        <dbReference type="ARBA" id="ARBA00023125"/>
    </source>
</evidence>
<evidence type="ECO:0000256" key="8">
    <source>
        <dbReference type="ARBA" id="ARBA00023242"/>
    </source>
</evidence>
<dbReference type="InterPro" id="IPR001356">
    <property type="entry name" value="HD"/>
</dbReference>
<proteinExistence type="predicted"/>
<sequence length="478" mass="54218">MASPYMLWQYLYSVLPNKQSGHLPQTQGHANIGAFSDQQMFLNSQHSCATNLNYQRIQQQLVQQYFQPANFNQVSECVVNPFGISSIQSPFDADIVASSNTVQNQFQTECNANDIVFRTQEDSEKCMTPPLSKHSKKTNSALSRKRSLFTIDAILAKDERDKDLKSPIPSPGHFLYPPPLSNESHFQNSETSKSSKSATPPNSPFTLDPCSPTQDRLCSIPQPLMHSTPQHYNPSYSTDFRLGQFLHIPHSSHLYPVHPGHQQKQPHHNDTDINSKHCEQRPPHNGYHEKQQSHVPSQHKQHETVMHLAAQCLSSSSPSSTSASSGSGLSSNCSDMSISTSNCSSSNEKSSKDDQVRKSGAKSKRVRTIFTPEQLERLEAEFERQQYMVGTERFYLASSLNLSEAQVKVWFQNRRIKWRKQHLEQQQARLAQGDLYRDLGPLEDEEDPEYSQEESDMEEQRFDESHTSTTSEAGFRQL</sequence>
<dbReference type="SUPFAM" id="SSF46689">
    <property type="entry name" value="Homeodomain-like"/>
    <property type="match status" value="1"/>
</dbReference>
<evidence type="ECO:0000313" key="13">
    <source>
        <dbReference type="EMBL" id="GFO34221.1"/>
    </source>
</evidence>
<dbReference type="Proteomes" id="UP000735302">
    <property type="component" value="Unassembled WGS sequence"/>
</dbReference>
<accession>A0AAV4CQT2</accession>
<evidence type="ECO:0000256" key="1">
    <source>
        <dbReference type="ARBA" id="ARBA00004123"/>
    </source>
</evidence>
<dbReference type="AlphaFoldDB" id="A0AAV4CQT2"/>
<keyword evidence="4" id="KW-0805">Transcription regulation</keyword>
<evidence type="ECO:0000256" key="3">
    <source>
        <dbReference type="ARBA" id="ARBA00022491"/>
    </source>
</evidence>
<dbReference type="PANTHER" id="PTHR24339">
    <property type="entry name" value="HOMEOBOX PROTEIN EMX-RELATED"/>
    <property type="match status" value="1"/>
</dbReference>
<dbReference type="GO" id="GO:0030182">
    <property type="term" value="P:neuron differentiation"/>
    <property type="evidence" value="ECO:0007669"/>
    <property type="project" value="TreeGrafter"/>
</dbReference>
<dbReference type="InterPro" id="IPR017970">
    <property type="entry name" value="Homeobox_CS"/>
</dbReference>
<dbReference type="EMBL" id="BLXT01006878">
    <property type="protein sequence ID" value="GFO34221.1"/>
    <property type="molecule type" value="Genomic_DNA"/>
</dbReference>
<keyword evidence="8 9" id="KW-0539">Nucleus</keyword>
<evidence type="ECO:0000256" key="7">
    <source>
        <dbReference type="ARBA" id="ARBA00023163"/>
    </source>
</evidence>
<dbReference type="GO" id="GO:0000978">
    <property type="term" value="F:RNA polymerase II cis-regulatory region sequence-specific DNA binding"/>
    <property type="evidence" value="ECO:0007669"/>
    <property type="project" value="TreeGrafter"/>
</dbReference>
<keyword evidence="2" id="KW-0217">Developmental protein</keyword>
<evidence type="ECO:0000256" key="10">
    <source>
        <dbReference type="RuleBase" id="RU000682"/>
    </source>
</evidence>
<evidence type="ECO:0000256" key="6">
    <source>
        <dbReference type="ARBA" id="ARBA00023155"/>
    </source>
</evidence>
<organism evidence="13 14">
    <name type="scientific">Plakobranchus ocellatus</name>
    <dbReference type="NCBI Taxonomy" id="259542"/>
    <lineage>
        <taxon>Eukaryota</taxon>
        <taxon>Metazoa</taxon>
        <taxon>Spiralia</taxon>
        <taxon>Lophotrochozoa</taxon>
        <taxon>Mollusca</taxon>
        <taxon>Gastropoda</taxon>
        <taxon>Heterobranchia</taxon>
        <taxon>Euthyneura</taxon>
        <taxon>Panpulmonata</taxon>
        <taxon>Sacoglossa</taxon>
        <taxon>Placobranchoidea</taxon>
        <taxon>Plakobranchidae</taxon>
        <taxon>Plakobranchus</taxon>
    </lineage>
</organism>
<dbReference type="PROSITE" id="PS50071">
    <property type="entry name" value="HOMEOBOX_2"/>
    <property type="match status" value="1"/>
</dbReference>
<gene>
    <name evidence="13" type="ORF">PoB_006072600</name>
</gene>
<feature type="compositionally biased region" description="Basic and acidic residues" evidence="11">
    <location>
        <begin position="267"/>
        <end position="292"/>
    </location>
</feature>
<dbReference type="Gene3D" id="1.10.10.60">
    <property type="entry name" value="Homeodomain-like"/>
    <property type="match status" value="1"/>
</dbReference>
<keyword evidence="5 9" id="KW-0238">DNA-binding</keyword>
<dbReference type="CDD" id="cd00086">
    <property type="entry name" value="homeodomain"/>
    <property type="match status" value="1"/>
</dbReference>
<comment type="subcellular location">
    <subcellularLocation>
        <location evidence="1 9 10">Nucleus</location>
    </subcellularLocation>
</comment>
<feature type="region of interest" description="Disordered" evidence="11">
    <location>
        <begin position="162"/>
        <end position="232"/>
    </location>
</feature>
<dbReference type="GO" id="GO:0005634">
    <property type="term" value="C:nucleus"/>
    <property type="evidence" value="ECO:0007669"/>
    <property type="project" value="UniProtKB-SubCell"/>
</dbReference>
<dbReference type="SMART" id="SM00389">
    <property type="entry name" value="HOX"/>
    <property type="match status" value="1"/>
</dbReference>
<evidence type="ECO:0000256" key="2">
    <source>
        <dbReference type="ARBA" id="ARBA00022473"/>
    </source>
</evidence>
<feature type="region of interest" description="Disordered" evidence="11">
    <location>
        <begin position="429"/>
        <end position="478"/>
    </location>
</feature>
<dbReference type="GO" id="GO:0007417">
    <property type="term" value="P:central nervous system development"/>
    <property type="evidence" value="ECO:0007669"/>
    <property type="project" value="TreeGrafter"/>
</dbReference>
<feature type="domain" description="Homeobox" evidence="12">
    <location>
        <begin position="361"/>
        <end position="421"/>
    </location>
</feature>
<reference evidence="13 14" key="1">
    <citation type="journal article" date="2021" name="Elife">
        <title>Chloroplast acquisition without the gene transfer in kleptoplastic sea slugs, Plakobranchus ocellatus.</title>
        <authorList>
            <person name="Maeda T."/>
            <person name="Takahashi S."/>
            <person name="Yoshida T."/>
            <person name="Shimamura S."/>
            <person name="Takaki Y."/>
            <person name="Nagai Y."/>
            <person name="Toyoda A."/>
            <person name="Suzuki Y."/>
            <person name="Arimoto A."/>
            <person name="Ishii H."/>
            <person name="Satoh N."/>
            <person name="Nishiyama T."/>
            <person name="Hasebe M."/>
            <person name="Maruyama T."/>
            <person name="Minagawa J."/>
            <person name="Obokata J."/>
            <person name="Shigenobu S."/>
        </authorList>
    </citation>
    <scope>NUCLEOTIDE SEQUENCE [LARGE SCALE GENOMIC DNA]</scope>
</reference>
<keyword evidence="6 9" id="KW-0371">Homeobox</keyword>
<feature type="compositionally biased region" description="Polar residues" evidence="11">
    <location>
        <begin position="181"/>
        <end position="200"/>
    </location>
</feature>
<evidence type="ECO:0000313" key="14">
    <source>
        <dbReference type="Proteomes" id="UP000735302"/>
    </source>
</evidence>
<keyword evidence="3" id="KW-0678">Repressor</keyword>
<name>A0AAV4CQT2_9GAST</name>
<comment type="caution">
    <text evidence="13">The sequence shown here is derived from an EMBL/GenBank/DDBJ whole genome shotgun (WGS) entry which is preliminary data.</text>
</comment>
<feature type="region of interest" description="Disordered" evidence="11">
    <location>
        <begin position="251"/>
        <end position="367"/>
    </location>
</feature>
<evidence type="ECO:0000256" key="11">
    <source>
        <dbReference type="SAM" id="MobiDB-lite"/>
    </source>
</evidence>
<dbReference type="InterPro" id="IPR009057">
    <property type="entry name" value="Homeodomain-like_sf"/>
</dbReference>
<dbReference type="PROSITE" id="PS00027">
    <property type="entry name" value="HOMEOBOX_1"/>
    <property type="match status" value="1"/>
</dbReference>
<feature type="compositionally biased region" description="Acidic residues" evidence="11">
    <location>
        <begin position="441"/>
        <end position="457"/>
    </location>
</feature>
<dbReference type="InterPro" id="IPR050877">
    <property type="entry name" value="EMX-VAX-Noto_Homeobox_TFs"/>
</dbReference>
<dbReference type="Pfam" id="PF00046">
    <property type="entry name" value="Homeodomain"/>
    <property type="match status" value="1"/>
</dbReference>
<keyword evidence="7" id="KW-0804">Transcription</keyword>
<feature type="DNA-binding region" description="Homeobox" evidence="9">
    <location>
        <begin position="363"/>
        <end position="422"/>
    </location>
</feature>
<dbReference type="PANTHER" id="PTHR24339:SF67">
    <property type="entry name" value="GNOT1 HOMEODOMAIN PROTEIN-RELATED"/>
    <property type="match status" value="1"/>
</dbReference>
<keyword evidence="14" id="KW-1185">Reference proteome</keyword>